<keyword evidence="3" id="KW-0378">Hydrolase</keyword>
<dbReference type="Gene3D" id="2.40.10.10">
    <property type="entry name" value="Trypsin-like serine proteases"/>
    <property type="match status" value="1"/>
</dbReference>
<dbReference type="GeneID" id="105267286"/>
<keyword evidence="2" id="KW-0645">Protease</keyword>
<dbReference type="InterPro" id="IPR001254">
    <property type="entry name" value="Trypsin_dom"/>
</dbReference>
<dbReference type="SUPFAM" id="SSF50494">
    <property type="entry name" value="Trypsin-like serine proteases"/>
    <property type="match status" value="1"/>
</dbReference>
<evidence type="ECO:0000256" key="5">
    <source>
        <dbReference type="ARBA" id="ARBA00023157"/>
    </source>
</evidence>
<dbReference type="OrthoDB" id="10051896at2759"/>
<dbReference type="AlphaFoldDB" id="A0A9R1T7X8"/>
<dbReference type="PANTHER" id="PTHR24276">
    <property type="entry name" value="POLYSERASE-RELATED"/>
    <property type="match status" value="1"/>
</dbReference>
<name>A0A9R1T7X8_9HYME</name>
<evidence type="ECO:0000256" key="6">
    <source>
        <dbReference type="SAM" id="SignalP"/>
    </source>
</evidence>
<dbReference type="Pfam" id="PF00089">
    <property type="entry name" value="Trypsin"/>
    <property type="match status" value="1"/>
</dbReference>
<sequence>MCSLKIVCLLGGIAFGIHLEDTVRPRIFNGSPIRIENRPFMVSLNHKRKGFVCGGSILNKYWVLTASHCLPEGENPCNYYIRGGSTYLNSGSIRFLQKAVYFYSTKMNAMGVPENDILLLRPKNAFRFSRLLQPIKLPREGEQPPSKLWVTGWGATYATVRLVLVYVNIIEKHKHQKRIASEKSA</sequence>
<dbReference type="PROSITE" id="PS50240">
    <property type="entry name" value="TRYPSIN_DOM"/>
    <property type="match status" value="1"/>
</dbReference>
<dbReference type="InterPro" id="IPR043504">
    <property type="entry name" value="Peptidase_S1_PA_chymotrypsin"/>
</dbReference>
<proteinExistence type="inferred from homology"/>
<dbReference type="KEGG" id="fas:105267286"/>
<dbReference type="PANTHER" id="PTHR24276:SF91">
    <property type="entry name" value="AT26814P-RELATED"/>
    <property type="match status" value="1"/>
</dbReference>
<evidence type="ECO:0000313" key="8">
    <source>
        <dbReference type="Proteomes" id="UP000694866"/>
    </source>
</evidence>
<keyword evidence="6" id="KW-0732">Signal</keyword>
<comment type="similarity">
    <text evidence="1">Belongs to the peptidase S1 family.</text>
</comment>
<dbReference type="GO" id="GO:0006508">
    <property type="term" value="P:proteolysis"/>
    <property type="evidence" value="ECO:0007669"/>
    <property type="project" value="UniProtKB-KW"/>
</dbReference>
<evidence type="ECO:0000313" key="9">
    <source>
        <dbReference type="RefSeq" id="XP_011304327.1"/>
    </source>
</evidence>
<dbReference type="RefSeq" id="XP_011304327.1">
    <property type="nucleotide sequence ID" value="XM_011306025.1"/>
</dbReference>
<dbReference type="InterPro" id="IPR018114">
    <property type="entry name" value="TRYPSIN_HIS"/>
</dbReference>
<dbReference type="GO" id="GO:0004252">
    <property type="term" value="F:serine-type endopeptidase activity"/>
    <property type="evidence" value="ECO:0007669"/>
    <property type="project" value="InterPro"/>
</dbReference>
<keyword evidence="4" id="KW-0720">Serine protease</keyword>
<dbReference type="Proteomes" id="UP000694866">
    <property type="component" value="Unplaced"/>
</dbReference>
<dbReference type="InterPro" id="IPR001314">
    <property type="entry name" value="Peptidase_S1A"/>
</dbReference>
<evidence type="ECO:0000256" key="2">
    <source>
        <dbReference type="ARBA" id="ARBA00022670"/>
    </source>
</evidence>
<feature type="domain" description="Peptidase S1" evidence="7">
    <location>
        <begin position="27"/>
        <end position="156"/>
    </location>
</feature>
<evidence type="ECO:0000256" key="4">
    <source>
        <dbReference type="ARBA" id="ARBA00022825"/>
    </source>
</evidence>
<dbReference type="SMART" id="SM00020">
    <property type="entry name" value="Tryp_SPc"/>
    <property type="match status" value="1"/>
</dbReference>
<accession>A0A9R1T7X8</accession>
<keyword evidence="8" id="KW-1185">Reference proteome</keyword>
<feature type="signal peptide" evidence="6">
    <location>
        <begin position="1"/>
        <end position="16"/>
    </location>
</feature>
<feature type="chain" id="PRO_5040469153" evidence="6">
    <location>
        <begin position="17"/>
        <end position="185"/>
    </location>
</feature>
<dbReference type="PRINTS" id="PR00722">
    <property type="entry name" value="CHYMOTRYPSIN"/>
</dbReference>
<organism evidence="8 9">
    <name type="scientific">Fopius arisanus</name>
    <dbReference type="NCBI Taxonomy" id="64838"/>
    <lineage>
        <taxon>Eukaryota</taxon>
        <taxon>Metazoa</taxon>
        <taxon>Ecdysozoa</taxon>
        <taxon>Arthropoda</taxon>
        <taxon>Hexapoda</taxon>
        <taxon>Insecta</taxon>
        <taxon>Pterygota</taxon>
        <taxon>Neoptera</taxon>
        <taxon>Endopterygota</taxon>
        <taxon>Hymenoptera</taxon>
        <taxon>Apocrita</taxon>
        <taxon>Ichneumonoidea</taxon>
        <taxon>Braconidae</taxon>
        <taxon>Opiinae</taxon>
        <taxon>Fopius</taxon>
    </lineage>
</organism>
<evidence type="ECO:0000259" key="7">
    <source>
        <dbReference type="PROSITE" id="PS50240"/>
    </source>
</evidence>
<evidence type="ECO:0000256" key="3">
    <source>
        <dbReference type="ARBA" id="ARBA00022801"/>
    </source>
</evidence>
<dbReference type="PROSITE" id="PS00134">
    <property type="entry name" value="TRYPSIN_HIS"/>
    <property type="match status" value="1"/>
</dbReference>
<protein>
    <submittedName>
        <fullName evidence="9">Transmembrane protease serine 4-like</fullName>
    </submittedName>
</protein>
<keyword evidence="5" id="KW-1015">Disulfide bond</keyword>
<evidence type="ECO:0000256" key="1">
    <source>
        <dbReference type="ARBA" id="ARBA00007664"/>
    </source>
</evidence>
<reference evidence="9" key="1">
    <citation type="submission" date="2025-08" db="UniProtKB">
        <authorList>
            <consortium name="RefSeq"/>
        </authorList>
    </citation>
    <scope>IDENTIFICATION</scope>
    <source>
        <strain evidence="9">USDA-PBARC FA_bdor</strain>
        <tissue evidence="9">Whole organism</tissue>
    </source>
</reference>
<dbReference type="InterPro" id="IPR009003">
    <property type="entry name" value="Peptidase_S1_PA"/>
</dbReference>
<gene>
    <name evidence="9" type="primary">LOC105267286</name>
</gene>
<dbReference type="InterPro" id="IPR050430">
    <property type="entry name" value="Peptidase_S1"/>
</dbReference>